<keyword evidence="1" id="KW-0812">Transmembrane</keyword>
<name>A0A1Y3KVE5_PSEPU</name>
<dbReference type="Proteomes" id="UP000196082">
    <property type="component" value="Unassembled WGS sequence"/>
</dbReference>
<dbReference type="InterPro" id="IPR022385">
    <property type="entry name" value="Rhs_assc_core"/>
</dbReference>
<dbReference type="RefSeq" id="WP_086978052.1">
    <property type="nucleotide sequence ID" value="NZ_NFSB01000086.1"/>
</dbReference>
<dbReference type="PANTHER" id="PTHR32305">
    <property type="match status" value="1"/>
</dbReference>
<dbReference type="Gene3D" id="2.180.10.10">
    <property type="entry name" value="RHS repeat-associated core"/>
    <property type="match status" value="1"/>
</dbReference>
<dbReference type="EMBL" id="NFSB01000086">
    <property type="protein sequence ID" value="OUM26983.1"/>
    <property type="molecule type" value="Genomic_DNA"/>
</dbReference>
<dbReference type="NCBIfam" id="TIGR03696">
    <property type="entry name" value="Rhs_assc_core"/>
    <property type="match status" value="1"/>
</dbReference>
<evidence type="ECO:0000313" key="2">
    <source>
        <dbReference type="EMBL" id="OUM26983.1"/>
    </source>
</evidence>
<reference evidence="2 3" key="1">
    <citation type="submission" date="2017-05" db="EMBL/GenBank/DDBJ databases">
        <title>Whole genome sequence of Pseudomonas putida isolate 1312 commercialized as a biostimulant.</title>
        <authorList>
            <person name="Crovadore J."/>
            <person name="Blanc P."/>
            <person name="Chablais R."/>
            <person name="Cochard B."/>
            <person name="Grizard D."/>
            <person name="Lefort F."/>
        </authorList>
    </citation>
    <scope>NUCLEOTIDE SEQUENCE [LARGE SCALE GENOMIC DNA]</scope>
    <source>
        <strain evidence="2 3">1312</strain>
    </source>
</reference>
<protein>
    <recommendedName>
        <fullName evidence="4">RHS repeat-associated core domain-containing protein</fullName>
    </recommendedName>
</protein>
<comment type="caution">
    <text evidence="2">The sequence shown here is derived from an EMBL/GenBank/DDBJ whole genome shotgun (WGS) entry which is preliminary data.</text>
</comment>
<proteinExistence type="predicted"/>
<keyword evidence="1" id="KW-0472">Membrane</keyword>
<evidence type="ECO:0008006" key="4">
    <source>
        <dbReference type="Google" id="ProtNLM"/>
    </source>
</evidence>
<sequence length="1713" mass="189808">MASTPGVHSNATNFQSFVQNHVDQRTGQYNLAIDLQVPTGNDLTGPGLPLRLSYSPFNDADSGFGTGWQLAMTQYVPATQMLTLHTGESYKVTGTGPQPSMREKKVHSFHFYDDGYVAGSNEPSKGPYRVVHKSGLVETLTLHDVVTPIALTKTVRAPSGHGISLSYLPENRRLEKIVDDNGTLLLSLNYTDGRVTIDAFPGAGADDSPFMRYMLELKNRELVEVKLPPEVGGNWRFGYTTVHGLKCLAKVSTPLGAVEEIRYGEDDPGHLLPGTRPQRALPRVTTHEVKPRADQPPLKTTYTYQHFDEALGIWQDNSFVGSNSGITWRDDGEDNLYRAQSSYRYSVTAHYWKADKVARKQTQTFNPYHLLTLQTLEQDGHVEETETVFHQIAGNSFEDQPRYFQLPKTITKRWKLRDDAAKLHVETASTTYDDYGNVTEEQAPTGVRTTYEYYDKDGEKNTDGTWACPPDPQSFIRNLKCKTVYPVQTLPGDAPVQRTRLTYKAYPTLSSLGEAGEWLAPCEEQILKVLDQPDEGEQLLIKVERAYLNMPGNAFLHGRPDYQVTTRYGEDNANPVRRAMESRSSRIEWGYRKVDDKVHGLEYWTDETVSGFDLVQKKSSMAASGLHGQSVYEEDETGNSIRRLYDPLARLVEETVAPGQGVDEAKVFHTYGLVTHPEEGPAGLASQSVTGSTGVSTFITFDGCSRVVKEERETELPGAPATPSGAKKLRQRKLVAERKYDALGQLSEETTYDFYDDKTLTLTSTFEYDAWSRLCKTTLPNGVTQHSEYSPFGEAGDIITRWVETPEKPDVRQQQQVTASNRFDKPAYQYRLDDTGQAVGRHDFSYDGLGRCTSEEHTFKRDNKPVKRVSKYAYDDEGRVTRTERPDQSAVLSEFALHSAAPLAEKLLVERRKGAAPTLAWQRGYDGLDRLTSLTAGVQQENYTYKHNTSLVETRTTQQRTFTYHYCPTRSAQPNQIDVNAVKSTTFDYDSKTSSINTASDAQGTHSYTYTDQGYLLKTQWEGQDANGYHCDYRNSLQGLPLGYTESDGIEVKHAYNDLGQLEQTSQGDLIASFEYDTLGRLWKTTTQDNANKQKLVCVQTYDALGREEKREQTLTRHDGSTLTQSIVLGWQEDDQLRTRTLTRDGQELLAETFSYDALDRLEEHTCQGTALPHNAAGRAIKSQFFVYDELNNLIECYTDFADGKSDEAIYTYDGFILKEVTHSLQPDYPASQAFDHDAEGNLLNDEQGNKLVYDDQGRLSEVLQAGDGQPLYRYRYDGHNDLIGVRHEQAAEVARRYQGYRVTSTRDADVLTEYLYAGDRPIGLQRPAQTADNRLFVTDAANSVVGECSGDQLHDNTYTAYGDSPDNDQLVGLLGFNGEARERALGWSLLGRGYRAYNPGLMRFHSPDTAAPEQAGINPYVYCGGNPVNWHDPSGHFGMRHQTELPYVPPQPLKAKGDWRSWLGVALGAVFAVVSFMLLPPVGMTMAFALGAGSLAIDVAATATSVGAIVTGSEAANDWAFWLGIASALSTLGVIAASRMGAKAVGKSTSIATQTDNASSLSVPSVKAKDGDVFFGRKFNTAPGKLLFRKNVTTPFNSSRLTQTTATGMGVDKFTETTVGFSDMGTSMTPKGSIRSIASNASTASTASTASNSSIGSLHLDDLFIEPAPVPASPTSEKTFFSYGSIGGYQRKEGTDHWTVGKTSTYIPLNGF</sequence>
<evidence type="ECO:0000313" key="3">
    <source>
        <dbReference type="Proteomes" id="UP000196082"/>
    </source>
</evidence>
<feature type="transmembrane region" description="Helical" evidence="1">
    <location>
        <begin position="1460"/>
        <end position="1480"/>
    </location>
</feature>
<evidence type="ECO:0000256" key="1">
    <source>
        <dbReference type="SAM" id="Phobius"/>
    </source>
</evidence>
<gene>
    <name evidence="2" type="ORF">B8W72_22705</name>
</gene>
<keyword evidence="1" id="KW-1133">Transmembrane helix</keyword>
<dbReference type="InterPro" id="IPR050708">
    <property type="entry name" value="T6SS_VgrG/RHS"/>
</dbReference>
<organism evidence="2 3">
    <name type="scientific">Pseudomonas putida</name>
    <name type="common">Arthrobacter siderocapsulatus</name>
    <dbReference type="NCBI Taxonomy" id="303"/>
    <lineage>
        <taxon>Bacteria</taxon>
        <taxon>Pseudomonadati</taxon>
        <taxon>Pseudomonadota</taxon>
        <taxon>Gammaproteobacteria</taxon>
        <taxon>Pseudomonadales</taxon>
        <taxon>Pseudomonadaceae</taxon>
        <taxon>Pseudomonas</taxon>
    </lineage>
</organism>
<feature type="transmembrane region" description="Helical" evidence="1">
    <location>
        <begin position="1487"/>
        <end position="1514"/>
    </location>
</feature>
<accession>A0A1Y3KVE5</accession>
<dbReference type="PANTHER" id="PTHR32305:SF15">
    <property type="entry name" value="PROTEIN RHSA-RELATED"/>
    <property type="match status" value="1"/>
</dbReference>
<feature type="transmembrane region" description="Helical" evidence="1">
    <location>
        <begin position="1520"/>
        <end position="1538"/>
    </location>
</feature>